<comment type="caution">
    <text evidence="2">The sequence shown here is derived from an EMBL/GenBank/DDBJ whole genome shotgun (WGS) entry which is preliminary data.</text>
</comment>
<reference evidence="2" key="1">
    <citation type="journal article" date="2023" name="Insect Mol. Biol.">
        <title>Genome sequencing provides insights into the evolution of gene families encoding plant cell wall-degrading enzymes in longhorned beetles.</title>
        <authorList>
            <person name="Shin N.R."/>
            <person name="Okamura Y."/>
            <person name="Kirsch R."/>
            <person name="Pauchet Y."/>
        </authorList>
    </citation>
    <scope>NUCLEOTIDE SEQUENCE</scope>
    <source>
        <strain evidence="2">AMC_N1</strain>
    </source>
</reference>
<feature type="compositionally biased region" description="Polar residues" evidence="1">
    <location>
        <begin position="144"/>
        <end position="154"/>
    </location>
</feature>
<protein>
    <submittedName>
        <fullName evidence="2">Uncharacterized protein</fullName>
    </submittedName>
</protein>
<feature type="compositionally biased region" description="Polar residues" evidence="1">
    <location>
        <begin position="163"/>
        <end position="200"/>
    </location>
</feature>
<name>A0AAV8XBU9_9CUCU</name>
<evidence type="ECO:0000313" key="2">
    <source>
        <dbReference type="EMBL" id="KAJ8935931.1"/>
    </source>
</evidence>
<evidence type="ECO:0000256" key="1">
    <source>
        <dbReference type="SAM" id="MobiDB-lite"/>
    </source>
</evidence>
<dbReference type="Proteomes" id="UP001162162">
    <property type="component" value="Unassembled WGS sequence"/>
</dbReference>
<feature type="compositionally biased region" description="Polar residues" evidence="1">
    <location>
        <begin position="107"/>
        <end position="132"/>
    </location>
</feature>
<dbReference type="EMBL" id="JAPWTK010000811">
    <property type="protein sequence ID" value="KAJ8935931.1"/>
    <property type="molecule type" value="Genomic_DNA"/>
</dbReference>
<gene>
    <name evidence="2" type="ORF">NQ318_008707</name>
</gene>
<keyword evidence="3" id="KW-1185">Reference proteome</keyword>
<accession>A0AAV8XBU9</accession>
<feature type="region of interest" description="Disordered" evidence="1">
    <location>
        <begin position="78"/>
        <end position="391"/>
    </location>
</feature>
<feature type="compositionally biased region" description="Low complexity" evidence="1">
    <location>
        <begin position="205"/>
        <end position="362"/>
    </location>
</feature>
<organism evidence="2 3">
    <name type="scientific">Aromia moschata</name>
    <dbReference type="NCBI Taxonomy" id="1265417"/>
    <lineage>
        <taxon>Eukaryota</taxon>
        <taxon>Metazoa</taxon>
        <taxon>Ecdysozoa</taxon>
        <taxon>Arthropoda</taxon>
        <taxon>Hexapoda</taxon>
        <taxon>Insecta</taxon>
        <taxon>Pterygota</taxon>
        <taxon>Neoptera</taxon>
        <taxon>Endopterygota</taxon>
        <taxon>Coleoptera</taxon>
        <taxon>Polyphaga</taxon>
        <taxon>Cucujiformia</taxon>
        <taxon>Chrysomeloidea</taxon>
        <taxon>Cerambycidae</taxon>
        <taxon>Cerambycinae</taxon>
        <taxon>Callichromatini</taxon>
        <taxon>Aromia</taxon>
    </lineage>
</organism>
<proteinExistence type="predicted"/>
<dbReference type="AlphaFoldDB" id="A0AAV8XBU9"/>
<sequence>MEFKKKVHKSSADCLSRSFLSERRVCDFYVCFLLGLISHSVGPGFWQLCKSDDAWGSLGIMGGIIIIILRAASGGAKRVAWPPPNESGPESPYVEQNSVTAKGGPQYPSQSPGLHQNNYQAPAQQSVSSNPPSHRPLKPLDVSTADSSPSSTPNKGWAPVQSPLASPSQPSWPQGATRQRSSSTSLYQSAHQSVSQQSFLGQFYQLPSPQSQASDQQQYQALQQQYQPSRQPLQQQFSSPQQQYQPPQQQYQPPQQQYQSPQQQYQPPQQQNQPPHQQYQPPQQQYQPSQQQYQPPQQQYQPPQQQHQPPQQKYQSPQQQYQPPQQQYQATSQQYQSQTSQISPKPAAAPTQAAPKAAGAKPVEPPPSTITLRSQAPVRQAPPPVVTSQPATATLRVKVGQKHMRGDQKWPPEDIRRQLEEETVDNNYSFLSIQGGKHLRGDLKWPPENVKRQWEEENRLRLELAKGPAVRPPRPNKDYTEFFEQHALNSTYPGYKIPPGTQFYRPL</sequence>
<evidence type="ECO:0000313" key="3">
    <source>
        <dbReference type="Proteomes" id="UP001162162"/>
    </source>
</evidence>